<keyword evidence="7" id="KW-0547">Nucleotide-binding</keyword>
<dbReference type="PANTHER" id="PTHR44936:SF10">
    <property type="entry name" value="SENSOR PROTEIN RSTB"/>
    <property type="match status" value="1"/>
</dbReference>
<dbReference type="InterPro" id="IPR003661">
    <property type="entry name" value="HisK_dim/P_dom"/>
</dbReference>
<evidence type="ECO:0000256" key="1">
    <source>
        <dbReference type="ARBA" id="ARBA00000085"/>
    </source>
</evidence>
<evidence type="ECO:0000313" key="14">
    <source>
        <dbReference type="EMBL" id="GLI24940.1"/>
    </source>
</evidence>
<keyword evidence="5" id="KW-0597">Phosphoprotein</keyword>
<evidence type="ECO:0000256" key="8">
    <source>
        <dbReference type="ARBA" id="ARBA00022777"/>
    </source>
</evidence>
<dbReference type="PROSITE" id="PS50109">
    <property type="entry name" value="HIS_KIN"/>
    <property type="match status" value="1"/>
</dbReference>
<keyword evidence="4" id="KW-1003">Cell membrane</keyword>
<evidence type="ECO:0000256" key="7">
    <source>
        <dbReference type="ARBA" id="ARBA00022741"/>
    </source>
</evidence>
<evidence type="ECO:0000313" key="17">
    <source>
        <dbReference type="Proteomes" id="UP001245370"/>
    </source>
</evidence>
<feature type="domain" description="HAMP" evidence="13">
    <location>
        <begin position="198"/>
        <end position="250"/>
    </location>
</feature>
<evidence type="ECO:0000259" key="13">
    <source>
        <dbReference type="PROSITE" id="PS50885"/>
    </source>
</evidence>
<dbReference type="EC" id="2.7.13.3" evidence="3"/>
<keyword evidence="17" id="KW-1185">Reference proteome</keyword>
<keyword evidence="8 14" id="KW-0418">Kinase</keyword>
<feature type="domain" description="Histidine kinase" evidence="12">
    <location>
        <begin position="258"/>
        <end position="458"/>
    </location>
</feature>
<name>A0A9W6CR54_XANFL</name>
<dbReference type="PANTHER" id="PTHR44936">
    <property type="entry name" value="SENSOR PROTEIN CREC"/>
    <property type="match status" value="1"/>
</dbReference>
<dbReference type="Proteomes" id="UP001144397">
    <property type="component" value="Unassembled WGS sequence"/>
</dbReference>
<dbReference type="SUPFAM" id="SSF55874">
    <property type="entry name" value="ATPase domain of HSP90 chaperone/DNA topoisomerase II/histidine kinase"/>
    <property type="match status" value="1"/>
</dbReference>
<dbReference type="InterPro" id="IPR003594">
    <property type="entry name" value="HATPase_dom"/>
</dbReference>
<dbReference type="GO" id="GO:0005524">
    <property type="term" value="F:ATP binding"/>
    <property type="evidence" value="ECO:0007669"/>
    <property type="project" value="UniProtKB-KW"/>
</dbReference>
<dbReference type="PROSITE" id="PS50885">
    <property type="entry name" value="HAMP"/>
    <property type="match status" value="1"/>
</dbReference>
<evidence type="ECO:0000256" key="2">
    <source>
        <dbReference type="ARBA" id="ARBA00004651"/>
    </source>
</evidence>
<dbReference type="InterPro" id="IPR004358">
    <property type="entry name" value="Sig_transdc_His_kin-like_C"/>
</dbReference>
<dbReference type="EMBL" id="JAVDPY010000010">
    <property type="protein sequence ID" value="MDR6336035.1"/>
    <property type="molecule type" value="Genomic_DNA"/>
</dbReference>
<proteinExistence type="predicted"/>
<evidence type="ECO:0000256" key="5">
    <source>
        <dbReference type="ARBA" id="ARBA00022553"/>
    </source>
</evidence>
<dbReference type="SMART" id="SM00387">
    <property type="entry name" value="HATPase_c"/>
    <property type="match status" value="1"/>
</dbReference>
<comment type="caution">
    <text evidence="14">The sequence shown here is derived from an EMBL/GenBank/DDBJ whole genome shotgun (WGS) entry which is preliminary data.</text>
</comment>
<evidence type="ECO:0000256" key="6">
    <source>
        <dbReference type="ARBA" id="ARBA00022679"/>
    </source>
</evidence>
<sequence>MSASSDPAAARPHRRFGLGTRLALIVVAGLLAVQLLMLAAYVLERQRSSSPVAVLVVMQRIAALAQLLDRLPPGERDLAVRAAAGPGFLVAIRTEKPDIETPRLLGFAERRLRLLTGLPPDRFIALSLAGDDHPHGLVERLRDLRGARLTVAFALADGSYLEIVAGGDVTVRFLGLPVGFLGGILGFLVALAALLAVRRETRPLSDLAAAVERFGAQLQPSHVTERGAADMRLVIRTVNAMQARISELVRMRTLVLGAISHDLRTYLTRLRLRLELMPPGDQVEKARADLDGMQALVDDALAFARASFAPASGETVNLAALARAECEARRAQGAAVTLHGADAELVVAGNRGALARVLANLVGNAIAYGTCADITLQDRGDAVDLVVEDRGPGIPAGERETVFEPFYRLEPSRNRDSGGAGLGLTIVRQIAEGHGGRVTIEDRPGGGARLTVRLPKPAPNGRLS</sequence>
<dbReference type="EMBL" id="BSDO01000009">
    <property type="protein sequence ID" value="GLI24940.1"/>
    <property type="molecule type" value="Genomic_DNA"/>
</dbReference>
<feature type="transmembrane region" description="Helical" evidence="11">
    <location>
        <begin position="173"/>
        <end position="197"/>
    </location>
</feature>
<keyword evidence="11" id="KW-0472">Membrane</keyword>
<dbReference type="GO" id="GO:0000155">
    <property type="term" value="F:phosphorelay sensor kinase activity"/>
    <property type="evidence" value="ECO:0007669"/>
    <property type="project" value="InterPro"/>
</dbReference>
<evidence type="ECO:0000256" key="3">
    <source>
        <dbReference type="ARBA" id="ARBA00012438"/>
    </source>
</evidence>
<dbReference type="Proteomes" id="UP001245370">
    <property type="component" value="Unassembled WGS sequence"/>
</dbReference>
<dbReference type="GO" id="GO:0005886">
    <property type="term" value="C:plasma membrane"/>
    <property type="evidence" value="ECO:0007669"/>
    <property type="project" value="UniProtKB-SubCell"/>
</dbReference>
<dbReference type="GeneID" id="95765383"/>
<accession>A0A9W6CR54</accession>
<organism evidence="14 16">
    <name type="scientific">Xanthobacter flavus</name>
    <dbReference type="NCBI Taxonomy" id="281"/>
    <lineage>
        <taxon>Bacteria</taxon>
        <taxon>Pseudomonadati</taxon>
        <taxon>Pseudomonadota</taxon>
        <taxon>Alphaproteobacteria</taxon>
        <taxon>Hyphomicrobiales</taxon>
        <taxon>Xanthobacteraceae</taxon>
        <taxon>Xanthobacter</taxon>
    </lineage>
</organism>
<comment type="subcellular location">
    <subcellularLocation>
        <location evidence="2">Cell membrane</location>
        <topology evidence="2">Multi-pass membrane protein</topology>
    </subcellularLocation>
</comment>
<protein>
    <recommendedName>
        <fullName evidence="3">histidine kinase</fullName>
        <ecNumber evidence="3">2.7.13.3</ecNumber>
    </recommendedName>
</protein>
<dbReference type="SUPFAM" id="SSF47384">
    <property type="entry name" value="Homodimeric domain of signal transducing histidine kinase"/>
    <property type="match status" value="1"/>
</dbReference>
<evidence type="ECO:0000313" key="16">
    <source>
        <dbReference type="Proteomes" id="UP001144397"/>
    </source>
</evidence>
<dbReference type="SMART" id="SM00304">
    <property type="entry name" value="HAMP"/>
    <property type="match status" value="1"/>
</dbReference>
<keyword evidence="9" id="KW-0067">ATP-binding</keyword>
<dbReference type="InterPro" id="IPR050980">
    <property type="entry name" value="2C_sensor_his_kinase"/>
</dbReference>
<gene>
    <name evidence="15" type="ORF">GGQ86_004533</name>
    <name evidence="14" type="ORF">XFLAVUS301_46140</name>
</gene>
<reference evidence="15 17" key="2">
    <citation type="submission" date="2023-07" db="EMBL/GenBank/DDBJ databases">
        <title>Genomic Encyclopedia of Type Strains, Phase IV (KMG-IV): sequencing the most valuable type-strain genomes for metagenomic binning, comparative biology and taxonomic classification.</title>
        <authorList>
            <person name="Goeker M."/>
        </authorList>
    </citation>
    <scope>NUCLEOTIDE SEQUENCE [LARGE SCALE GENOMIC DNA]</scope>
    <source>
        <strain evidence="15 17">DSM 338</strain>
    </source>
</reference>
<keyword evidence="11" id="KW-0812">Transmembrane</keyword>
<dbReference type="Gene3D" id="1.10.287.130">
    <property type="match status" value="1"/>
</dbReference>
<dbReference type="RefSeq" id="WP_281809655.1">
    <property type="nucleotide sequence ID" value="NZ_BSDO01000009.1"/>
</dbReference>
<evidence type="ECO:0000259" key="12">
    <source>
        <dbReference type="PROSITE" id="PS50109"/>
    </source>
</evidence>
<keyword evidence="6" id="KW-0808">Transferase</keyword>
<dbReference type="InterPro" id="IPR036097">
    <property type="entry name" value="HisK_dim/P_sf"/>
</dbReference>
<feature type="transmembrane region" description="Helical" evidence="11">
    <location>
        <begin position="21"/>
        <end position="43"/>
    </location>
</feature>
<reference evidence="14" key="1">
    <citation type="submission" date="2022-12" db="EMBL/GenBank/DDBJ databases">
        <title>Reference genome sequencing for broad-spectrum identification of bacterial and archaeal isolates by mass spectrometry.</title>
        <authorList>
            <person name="Sekiguchi Y."/>
            <person name="Tourlousse D.M."/>
        </authorList>
    </citation>
    <scope>NUCLEOTIDE SEQUENCE</scope>
    <source>
        <strain evidence="14">301</strain>
    </source>
</reference>
<dbReference type="InterPro" id="IPR005467">
    <property type="entry name" value="His_kinase_dom"/>
</dbReference>
<dbReference type="Gene3D" id="3.30.565.10">
    <property type="entry name" value="Histidine kinase-like ATPase, C-terminal domain"/>
    <property type="match status" value="1"/>
</dbReference>
<evidence type="ECO:0000256" key="9">
    <source>
        <dbReference type="ARBA" id="ARBA00022840"/>
    </source>
</evidence>
<evidence type="ECO:0000313" key="15">
    <source>
        <dbReference type="EMBL" id="MDR6336035.1"/>
    </source>
</evidence>
<dbReference type="CDD" id="cd00075">
    <property type="entry name" value="HATPase"/>
    <property type="match status" value="1"/>
</dbReference>
<comment type="catalytic activity">
    <reaction evidence="1">
        <text>ATP + protein L-histidine = ADP + protein N-phospho-L-histidine.</text>
        <dbReference type="EC" id="2.7.13.3"/>
    </reaction>
</comment>
<evidence type="ECO:0000256" key="4">
    <source>
        <dbReference type="ARBA" id="ARBA00022475"/>
    </source>
</evidence>
<dbReference type="InterPro" id="IPR003660">
    <property type="entry name" value="HAMP_dom"/>
</dbReference>
<feature type="region of interest" description="Disordered" evidence="10">
    <location>
        <begin position="442"/>
        <end position="464"/>
    </location>
</feature>
<dbReference type="PRINTS" id="PR00344">
    <property type="entry name" value="BCTRLSENSOR"/>
</dbReference>
<keyword evidence="11" id="KW-1133">Transmembrane helix</keyword>
<dbReference type="SMART" id="SM00388">
    <property type="entry name" value="HisKA"/>
    <property type="match status" value="1"/>
</dbReference>
<dbReference type="AlphaFoldDB" id="A0A9W6CR54"/>
<evidence type="ECO:0000256" key="10">
    <source>
        <dbReference type="SAM" id="MobiDB-lite"/>
    </source>
</evidence>
<dbReference type="Pfam" id="PF02518">
    <property type="entry name" value="HATPase_c"/>
    <property type="match status" value="1"/>
</dbReference>
<evidence type="ECO:0000256" key="11">
    <source>
        <dbReference type="SAM" id="Phobius"/>
    </source>
</evidence>
<dbReference type="InterPro" id="IPR036890">
    <property type="entry name" value="HATPase_C_sf"/>
</dbReference>